<dbReference type="RefSeq" id="XP_020121213.1">
    <property type="nucleotide sequence ID" value="XM_020265815.1"/>
</dbReference>
<evidence type="ECO:0000313" key="4">
    <source>
        <dbReference type="Proteomes" id="UP000214365"/>
    </source>
</evidence>
<evidence type="ECO:0000259" key="2">
    <source>
        <dbReference type="Pfam" id="PF12697"/>
    </source>
</evidence>
<keyword evidence="4" id="KW-1185">Reference proteome</keyword>
<dbReference type="InterPro" id="IPR000073">
    <property type="entry name" value="AB_hydrolase_1"/>
</dbReference>
<keyword evidence="1" id="KW-0812">Transmembrane</keyword>
<dbReference type="Proteomes" id="UP000214365">
    <property type="component" value="Unassembled WGS sequence"/>
</dbReference>
<evidence type="ECO:0000256" key="1">
    <source>
        <dbReference type="SAM" id="Phobius"/>
    </source>
</evidence>
<keyword evidence="1" id="KW-0472">Membrane</keyword>
<dbReference type="InterPro" id="IPR052897">
    <property type="entry name" value="Sec-Metab_Biosynth_Hydrolase"/>
</dbReference>
<dbReference type="AlphaFoldDB" id="A0A225AI25"/>
<dbReference type="Gene3D" id="3.40.50.1820">
    <property type="entry name" value="alpha/beta hydrolase"/>
    <property type="match status" value="1"/>
</dbReference>
<dbReference type="InterPro" id="IPR029058">
    <property type="entry name" value="AB_hydrolase_fold"/>
</dbReference>
<proteinExistence type="predicted"/>
<dbReference type="OrthoDB" id="1263307at2759"/>
<organism evidence="3 4">
    <name type="scientific">Talaromyces atroroseus</name>
    <dbReference type="NCBI Taxonomy" id="1441469"/>
    <lineage>
        <taxon>Eukaryota</taxon>
        <taxon>Fungi</taxon>
        <taxon>Dikarya</taxon>
        <taxon>Ascomycota</taxon>
        <taxon>Pezizomycotina</taxon>
        <taxon>Eurotiomycetes</taxon>
        <taxon>Eurotiomycetidae</taxon>
        <taxon>Eurotiales</taxon>
        <taxon>Trichocomaceae</taxon>
        <taxon>Talaromyces</taxon>
        <taxon>Talaromyces sect. Trachyspermi</taxon>
    </lineage>
</organism>
<dbReference type="GeneID" id="31003262"/>
<feature type="domain" description="AB hydrolase-1" evidence="2">
    <location>
        <begin position="7"/>
        <end position="242"/>
    </location>
</feature>
<comment type="caution">
    <text evidence="3">The sequence shown here is derived from an EMBL/GenBank/DDBJ whole genome shotgun (WGS) entry which is preliminary data.</text>
</comment>
<dbReference type="Pfam" id="PF12697">
    <property type="entry name" value="Abhydrolase_6"/>
    <property type="match status" value="1"/>
</dbReference>
<dbReference type="STRING" id="1441469.A0A225AI25"/>
<gene>
    <name evidence="3" type="ORF">UA08_03507</name>
</gene>
<name>A0A225AI25_TALAT</name>
<dbReference type="PANTHER" id="PTHR37017:SF13">
    <property type="entry name" value="AB HYDROLASE-1 DOMAIN-CONTAINING PROTEIN"/>
    <property type="match status" value="1"/>
</dbReference>
<dbReference type="EMBL" id="LFMY01000004">
    <property type="protein sequence ID" value="OKL61092.1"/>
    <property type="molecule type" value="Genomic_DNA"/>
</dbReference>
<sequence length="298" mass="32440">MAASYAIIICHGSYHTPIPYQPFIIALQTQGIEAYCPQLPTSDLRKLNVGIQESSTLSQPNFDRPPPSGGYPQPADDALVINELLDRLIEEEGKNVILLGHSAGGFVATYSARRKYQRKVRQASNLPGGLVGIFYVCAFMIPVGESVHSFFQPKDGPGIVPPYCQFHGNGFEGIASTVNAAQYFFSGLPEEKAKYYESTMTASPVPTTVLDNDAYTELPCAYVIADSDLALPAAFQEAMVVNGRPWVVAFQISACGPPLYASPPPLPLLPRASPLHAGLTRRRVCETAEMVNFTRWRG</sequence>
<keyword evidence="1" id="KW-1133">Transmembrane helix</keyword>
<feature type="transmembrane region" description="Helical" evidence="1">
    <location>
        <begin position="123"/>
        <end position="144"/>
    </location>
</feature>
<dbReference type="SUPFAM" id="SSF53474">
    <property type="entry name" value="alpha/beta-Hydrolases"/>
    <property type="match status" value="1"/>
</dbReference>
<protein>
    <recommendedName>
        <fullName evidence="2">AB hydrolase-1 domain-containing protein</fullName>
    </recommendedName>
</protein>
<reference evidence="3 4" key="1">
    <citation type="submission" date="2015-06" db="EMBL/GenBank/DDBJ databases">
        <title>Talaromyces atroroseus IBT 11181 draft genome.</title>
        <authorList>
            <person name="Rasmussen K.B."/>
            <person name="Rasmussen S."/>
            <person name="Petersen B."/>
            <person name="Sicheritz-Ponten T."/>
            <person name="Mortensen U.H."/>
            <person name="Thrane U."/>
        </authorList>
    </citation>
    <scope>NUCLEOTIDE SEQUENCE [LARGE SCALE GENOMIC DNA]</scope>
    <source>
        <strain evidence="3 4">IBT 11181</strain>
    </source>
</reference>
<evidence type="ECO:0000313" key="3">
    <source>
        <dbReference type="EMBL" id="OKL61092.1"/>
    </source>
</evidence>
<accession>A0A225AI25</accession>
<dbReference type="PANTHER" id="PTHR37017">
    <property type="entry name" value="AB HYDROLASE-1 DOMAIN-CONTAINING PROTEIN-RELATED"/>
    <property type="match status" value="1"/>
</dbReference>